<dbReference type="PANTHER" id="PTHR10166:SF37">
    <property type="entry name" value="STOLID, ISOFORM H"/>
    <property type="match status" value="1"/>
</dbReference>
<keyword evidence="5" id="KW-0472">Membrane</keyword>
<evidence type="ECO:0000256" key="1">
    <source>
        <dbReference type="ARBA" id="ARBA00004651"/>
    </source>
</evidence>
<sequence>IKRLSNYALESSVSLGEQAVSDSTEALKDQAEENLLRLAKDQATISNTLFEKVEAETNIMTQYASTLWNNPSSFKYKRSYSQEEKPDDIYSTSTYALASGVTIDSIREEFNLSSNMDDIFMPIYSNDSNLTWLYVGTESGMIRIYPWVSGVDPSFDPRVRGWYKRAKETGDIGWSESYIDVVTDRLMVTCSKPVYNSKDKLIGVVGVDVTIKTINQKIINTQIGELGYAFLIDNHGKVIARPGLSAQDKRWDKSFEAENLLYSDNA</sequence>
<comment type="subcellular location">
    <subcellularLocation>
        <location evidence="1">Cell membrane</location>
        <topology evidence="1">Multi-pass membrane protein</topology>
    </subcellularLocation>
</comment>
<feature type="domain" description="Cache" evidence="6">
    <location>
        <begin position="26"/>
        <end position="263"/>
    </location>
</feature>
<keyword evidence="3" id="KW-0812">Transmembrane</keyword>
<dbReference type="InterPro" id="IPR029151">
    <property type="entry name" value="Sensor-like_sf"/>
</dbReference>
<feature type="non-terminal residue" evidence="7">
    <location>
        <position position="266"/>
    </location>
</feature>
<feature type="non-terminal residue" evidence="7">
    <location>
        <position position="1"/>
    </location>
</feature>
<evidence type="ECO:0000256" key="3">
    <source>
        <dbReference type="ARBA" id="ARBA00022692"/>
    </source>
</evidence>
<protein>
    <recommendedName>
        <fullName evidence="6">Cache domain-containing protein</fullName>
    </recommendedName>
</protein>
<dbReference type="GO" id="GO:0005886">
    <property type="term" value="C:plasma membrane"/>
    <property type="evidence" value="ECO:0007669"/>
    <property type="project" value="UniProtKB-SubCell"/>
</dbReference>
<dbReference type="InterPro" id="IPR033479">
    <property type="entry name" value="dCache_1"/>
</dbReference>
<comment type="caution">
    <text evidence="7">The sequence shown here is derived from an EMBL/GenBank/DDBJ whole genome shotgun (WGS) entry which is preliminary data.</text>
</comment>
<dbReference type="Pfam" id="PF02743">
    <property type="entry name" value="dCache_1"/>
    <property type="match status" value="1"/>
</dbReference>
<dbReference type="AlphaFoldDB" id="X0VYV6"/>
<organism evidence="7">
    <name type="scientific">marine sediment metagenome</name>
    <dbReference type="NCBI Taxonomy" id="412755"/>
    <lineage>
        <taxon>unclassified sequences</taxon>
        <taxon>metagenomes</taxon>
        <taxon>ecological metagenomes</taxon>
    </lineage>
</organism>
<dbReference type="EMBL" id="BARS01026890">
    <property type="protein sequence ID" value="GAG05666.1"/>
    <property type="molecule type" value="Genomic_DNA"/>
</dbReference>
<reference evidence="7" key="1">
    <citation type="journal article" date="2014" name="Front. Microbiol.">
        <title>High frequency of phylogenetically diverse reductive dehalogenase-homologous genes in deep subseafloor sedimentary metagenomes.</title>
        <authorList>
            <person name="Kawai M."/>
            <person name="Futagami T."/>
            <person name="Toyoda A."/>
            <person name="Takaki Y."/>
            <person name="Nishi S."/>
            <person name="Hori S."/>
            <person name="Arai W."/>
            <person name="Tsubouchi T."/>
            <person name="Morono Y."/>
            <person name="Uchiyama I."/>
            <person name="Ito T."/>
            <person name="Fujiyama A."/>
            <person name="Inagaki F."/>
            <person name="Takami H."/>
        </authorList>
    </citation>
    <scope>NUCLEOTIDE SEQUENCE</scope>
    <source>
        <strain evidence="7">Expedition CK06-06</strain>
    </source>
</reference>
<proteinExistence type="predicted"/>
<evidence type="ECO:0000256" key="5">
    <source>
        <dbReference type="ARBA" id="ARBA00023136"/>
    </source>
</evidence>
<accession>X0VYV6</accession>
<evidence type="ECO:0000256" key="2">
    <source>
        <dbReference type="ARBA" id="ARBA00022475"/>
    </source>
</evidence>
<evidence type="ECO:0000313" key="7">
    <source>
        <dbReference type="EMBL" id="GAG05666.1"/>
    </source>
</evidence>
<dbReference type="InterPro" id="IPR051173">
    <property type="entry name" value="Ca_channel_alpha-2/delta"/>
</dbReference>
<dbReference type="SUPFAM" id="SSF103190">
    <property type="entry name" value="Sensory domain-like"/>
    <property type="match status" value="1"/>
</dbReference>
<keyword evidence="4" id="KW-1133">Transmembrane helix</keyword>
<name>X0VYV6_9ZZZZ</name>
<dbReference type="PANTHER" id="PTHR10166">
    <property type="entry name" value="VOLTAGE-DEPENDENT CALCIUM CHANNEL SUBUNIT ALPHA-2/DELTA-RELATED"/>
    <property type="match status" value="1"/>
</dbReference>
<dbReference type="CDD" id="cd12913">
    <property type="entry name" value="PDC1_MCP_like"/>
    <property type="match status" value="1"/>
</dbReference>
<evidence type="ECO:0000259" key="6">
    <source>
        <dbReference type="Pfam" id="PF02743"/>
    </source>
</evidence>
<evidence type="ECO:0000256" key="4">
    <source>
        <dbReference type="ARBA" id="ARBA00022989"/>
    </source>
</evidence>
<dbReference type="Gene3D" id="3.30.450.20">
    <property type="entry name" value="PAS domain"/>
    <property type="match status" value="1"/>
</dbReference>
<keyword evidence="2" id="KW-1003">Cell membrane</keyword>
<gene>
    <name evidence="7" type="ORF">S01H1_42304</name>
</gene>